<dbReference type="EMBL" id="QKUF01000001">
    <property type="protein sequence ID" value="PZW36598.1"/>
    <property type="molecule type" value="Genomic_DNA"/>
</dbReference>
<comment type="caution">
    <text evidence="2">The sequence shown here is derived from an EMBL/GenBank/DDBJ whole genome shotgun (WGS) entry which is preliminary data.</text>
</comment>
<organism evidence="2 3">
    <name type="scientific">Thermosporothrix hazakensis</name>
    <dbReference type="NCBI Taxonomy" id="644383"/>
    <lineage>
        <taxon>Bacteria</taxon>
        <taxon>Bacillati</taxon>
        <taxon>Chloroflexota</taxon>
        <taxon>Ktedonobacteria</taxon>
        <taxon>Ktedonobacterales</taxon>
        <taxon>Thermosporotrichaceae</taxon>
        <taxon>Thermosporothrix</taxon>
    </lineage>
</organism>
<name>A0A326UDK7_THEHA</name>
<comment type="similarity">
    <text evidence="1">Belongs to the asp23 family.</text>
</comment>
<dbReference type="PANTHER" id="PTHR34297:SF2">
    <property type="entry name" value="ASP23_GLS24 FAMILY ENVELOPE STRESS RESPONSE PROTEIN"/>
    <property type="match status" value="1"/>
</dbReference>
<keyword evidence="3" id="KW-1185">Reference proteome</keyword>
<dbReference type="Pfam" id="PF03780">
    <property type="entry name" value="Asp23"/>
    <property type="match status" value="1"/>
</dbReference>
<dbReference type="Proteomes" id="UP000248806">
    <property type="component" value="Unassembled WGS sequence"/>
</dbReference>
<dbReference type="InterPro" id="IPR005531">
    <property type="entry name" value="Asp23"/>
</dbReference>
<evidence type="ECO:0000256" key="1">
    <source>
        <dbReference type="ARBA" id="ARBA00005721"/>
    </source>
</evidence>
<proteinExistence type="inferred from homology"/>
<reference evidence="2 3" key="1">
    <citation type="submission" date="2018-06" db="EMBL/GenBank/DDBJ databases">
        <title>Genomic Encyclopedia of Archaeal and Bacterial Type Strains, Phase II (KMG-II): from individual species to whole genera.</title>
        <authorList>
            <person name="Goeker M."/>
        </authorList>
    </citation>
    <scope>NUCLEOTIDE SEQUENCE [LARGE SCALE GENOMIC DNA]</scope>
    <source>
        <strain evidence="2 3">ATCC BAA-1881</strain>
    </source>
</reference>
<dbReference type="AlphaFoldDB" id="A0A326UDK7"/>
<accession>A0A326UDK7</accession>
<sequence length="118" mass="12701">MTIASQPSGTVRVARQVLSTIVIHSALLIPGVVRMANPVRSAQRYGQWSHLLKRELPPQGVSLTIKDNTVTADLYIVVESDADMLAVGSAVQEEVSAALEEMVGMQVEAVNVYIQDVA</sequence>
<dbReference type="PANTHER" id="PTHR34297">
    <property type="entry name" value="HYPOTHETICAL CYTOSOLIC PROTEIN-RELATED"/>
    <property type="match status" value="1"/>
</dbReference>
<dbReference type="OrthoDB" id="161830at2"/>
<gene>
    <name evidence="2" type="ORF">EI42_00776</name>
</gene>
<evidence type="ECO:0000313" key="2">
    <source>
        <dbReference type="EMBL" id="PZW36598.1"/>
    </source>
</evidence>
<evidence type="ECO:0000313" key="3">
    <source>
        <dbReference type="Proteomes" id="UP000248806"/>
    </source>
</evidence>
<protein>
    <submittedName>
        <fullName evidence="2">Putative alkaline shock family protein YloU</fullName>
    </submittedName>
</protein>
<dbReference type="RefSeq" id="WP_111318978.1">
    <property type="nucleotide sequence ID" value="NZ_BIFX01000001.1"/>
</dbReference>